<feature type="region of interest" description="Disordered" evidence="1">
    <location>
        <begin position="157"/>
        <end position="183"/>
    </location>
</feature>
<reference evidence="3 4" key="1">
    <citation type="submission" date="2019-02" db="EMBL/GenBank/DDBJ databases">
        <title>Deep-cultivation of Planctomycetes and their phenomic and genomic characterization uncovers novel biology.</title>
        <authorList>
            <person name="Wiegand S."/>
            <person name="Jogler M."/>
            <person name="Boedeker C."/>
            <person name="Pinto D."/>
            <person name="Vollmers J."/>
            <person name="Rivas-Marin E."/>
            <person name="Kohn T."/>
            <person name="Peeters S.H."/>
            <person name="Heuer A."/>
            <person name="Rast P."/>
            <person name="Oberbeckmann S."/>
            <person name="Bunk B."/>
            <person name="Jeske O."/>
            <person name="Meyerdierks A."/>
            <person name="Storesund J.E."/>
            <person name="Kallscheuer N."/>
            <person name="Luecker S."/>
            <person name="Lage O.M."/>
            <person name="Pohl T."/>
            <person name="Merkel B.J."/>
            <person name="Hornburger P."/>
            <person name="Mueller R.-W."/>
            <person name="Bruemmer F."/>
            <person name="Labrenz M."/>
            <person name="Spormann A.M."/>
            <person name="Op den Camp H."/>
            <person name="Overmann J."/>
            <person name="Amann R."/>
            <person name="Jetten M.S.M."/>
            <person name="Mascher T."/>
            <person name="Medema M.H."/>
            <person name="Devos D.P."/>
            <person name="Kaster A.-K."/>
            <person name="Ovreas L."/>
            <person name="Rohde M."/>
            <person name="Galperin M.Y."/>
            <person name="Jogler C."/>
        </authorList>
    </citation>
    <scope>NUCLEOTIDE SEQUENCE [LARGE SCALE GENOMIC DNA]</scope>
    <source>
        <strain evidence="3 4">V22</strain>
    </source>
</reference>
<sequence>MAALIIRFGKHQGKRLTLPDGEVMIGRGAKCQIRFSSPDLEEQHCQLVCSGDDVQVTDLNSSSGTFINNAAATAGQPLAPGDLLKVGPLVFEMPADAKATITAHDLQKETTTTQTAGTAESSGDSIFEEPSAQSDDAAEEPNETRIVSAEEAAASIANASAGDNGDEWANRAAGIIKQHRSRG</sequence>
<dbReference type="PANTHER" id="PTHR23308">
    <property type="entry name" value="NUCLEAR INHIBITOR OF PROTEIN PHOSPHATASE-1"/>
    <property type="match status" value="1"/>
</dbReference>
<proteinExistence type="predicted"/>
<dbReference type="InterPro" id="IPR000253">
    <property type="entry name" value="FHA_dom"/>
</dbReference>
<feature type="domain" description="FHA" evidence="2">
    <location>
        <begin position="23"/>
        <end position="72"/>
    </location>
</feature>
<evidence type="ECO:0000313" key="4">
    <source>
        <dbReference type="Proteomes" id="UP000319976"/>
    </source>
</evidence>
<dbReference type="SUPFAM" id="SSF49879">
    <property type="entry name" value="SMAD/FHA domain"/>
    <property type="match status" value="1"/>
</dbReference>
<dbReference type="Proteomes" id="UP000319976">
    <property type="component" value="Chromosome"/>
</dbReference>
<dbReference type="InterPro" id="IPR008984">
    <property type="entry name" value="SMAD_FHA_dom_sf"/>
</dbReference>
<dbReference type="EMBL" id="CP036316">
    <property type="protein sequence ID" value="QDT63009.1"/>
    <property type="molecule type" value="Genomic_DNA"/>
</dbReference>
<gene>
    <name evidence="3" type="primary">fhaA</name>
    <name evidence="3" type="ORF">V22_02070</name>
</gene>
<evidence type="ECO:0000259" key="2">
    <source>
        <dbReference type="PROSITE" id="PS50006"/>
    </source>
</evidence>
<keyword evidence="4" id="KW-1185">Reference proteome</keyword>
<dbReference type="AlphaFoldDB" id="A0A517T3S1"/>
<dbReference type="CDD" id="cd00060">
    <property type="entry name" value="FHA"/>
    <property type="match status" value="1"/>
</dbReference>
<protein>
    <submittedName>
        <fullName evidence="3">FHA domain-containing protein FhaA</fullName>
    </submittedName>
</protein>
<dbReference type="SMART" id="SM00240">
    <property type="entry name" value="FHA"/>
    <property type="match status" value="1"/>
</dbReference>
<dbReference type="InterPro" id="IPR050923">
    <property type="entry name" value="Cell_Proc_Reg/RNA_Proc"/>
</dbReference>
<name>A0A517T3S1_9PLAN</name>
<accession>A0A517T3S1</accession>
<dbReference type="Pfam" id="PF16697">
    <property type="entry name" value="Yop-YscD_cpl"/>
    <property type="match status" value="1"/>
</dbReference>
<evidence type="ECO:0000313" key="3">
    <source>
        <dbReference type="EMBL" id="QDT63009.1"/>
    </source>
</evidence>
<dbReference type="RefSeq" id="WP_145258982.1">
    <property type="nucleotide sequence ID" value="NZ_CP036316.1"/>
</dbReference>
<organism evidence="3 4">
    <name type="scientific">Calycomorphotria hydatis</name>
    <dbReference type="NCBI Taxonomy" id="2528027"/>
    <lineage>
        <taxon>Bacteria</taxon>
        <taxon>Pseudomonadati</taxon>
        <taxon>Planctomycetota</taxon>
        <taxon>Planctomycetia</taxon>
        <taxon>Planctomycetales</taxon>
        <taxon>Planctomycetaceae</taxon>
        <taxon>Calycomorphotria</taxon>
    </lineage>
</organism>
<evidence type="ECO:0000256" key="1">
    <source>
        <dbReference type="SAM" id="MobiDB-lite"/>
    </source>
</evidence>
<feature type="region of interest" description="Disordered" evidence="1">
    <location>
        <begin position="108"/>
        <end position="144"/>
    </location>
</feature>
<dbReference type="InterPro" id="IPR032030">
    <property type="entry name" value="YscD_cytoplasmic_dom"/>
</dbReference>
<dbReference type="PROSITE" id="PS50006">
    <property type="entry name" value="FHA_DOMAIN"/>
    <property type="match status" value="1"/>
</dbReference>
<dbReference type="KEGG" id="chya:V22_02070"/>
<dbReference type="OrthoDB" id="249606at2"/>
<dbReference type="Gene3D" id="2.60.200.20">
    <property type="match status" value="1"/>
</dbReference>
<feature type="compositionally biased region" description="Low complexity" evidence="1">
    <location>
        <begin position="109"/>
        <end position="123"/>
    </location>
</feature>